<name>A0A0N5C1S4_STREA</name>
<dbReference type="Proteomes" id="UP000046392">
    <property type="component" value="Unplaced"/>
</dbReference>
<protein>
    <submittedName>
        <fullName evidence="2">Neur_chan_LBD domain-containing protein</fullName>
    </submittedName>
</protein>
<evidence type="ECO:0000313" key="1">
    <source>
        <dbReference type="Proteomes" id="UP000046392"/>
    </source>
</evidence>
<accession>A0A0N5C1S4</accession>
<keyword evidence="1" id="KW-1185">Reference proteome</keyword>
<dbReference type="WBParaSite" id="SPAL_0001194400.1">
    <property type="protein sequence ID" value="SPAL_0001194400.1"/>
    <property type="gene ID" value="SPAL_0001194400"/>
</dbReference>
<organism evidence="1 2">
    <name type="scientific">Strongyloides papillosus</name>
    <name type="common">Intestinal threadworm</name>
    <dbReference type="NCBI Taxonomy" id="174720"/>
    <lineage>
        <taxon>Eukaryota</taxon>
        <taxon>Metazoa</taxon>
        <taxon>Ecdysozoa</taxon>
        <taxon>Nematoda</taxon>
        <taxon>Chromadorea</taxon>
        <taxon>Rhabditida</taxon>
        <taxon>Tylenchina</taxon>
        <taxon>Panagrolaimomorpha</taxon>
        <taxon>Strongyloidoidea</taxon>
        <taxon>Strongyloididae</taxon>
        <taxon>Strongyloides</taxon>
    </lineage>
</organism>
<evidence type="ECO:0000313" key="2">
    <source>
        <dbReference type="WBParaSite" id="SPAL_0001194400.1"/>
    </source>
</evidence>
<sequence>MQPAEIPEDDWVTLTMLGDYMKVTNKSNCKKIDFIPMIWRNDTMFTVRDDPITFPAATANYDSCPCNEWEYGFVVDGIIFYSFYETKVKIKEEKLHFWHPEVSRYLTGDETSDGPGAEYIGWPVLVQEIGNSVENKNY</sequence>
<proteinExistence type="predicted"/>
<dbReference type="AlphaFoldDB" id="A0A0N5C1S4"/>
<reference evidence="2" key="1">
    <citation type="submission" date="2017-02" db="UniProtKB">
        <authorList>
            <consortium name="WormBaseParasite"/>
        </authorList>
    </citation>
    <scope>IDENTIFICATION</scope>
</reference>